<keyword evidence="3" id="KW-1185">Reference proteome</keyword>
<proteinExistence type="predicted"/>
<evidence type="ECO:0000256" key="1">
    <source>
        <dbReference type="SAM" id="MobiDB-lite"/>
    </source>
</evidence>
<gene>
    <name evidence="2" type="ORF">STRAU_7164</name>
</gene>
<protein>
    <submittedName>
        <fullName evidence="2">Uncharacterized protein</fullName>
    </submittedName>
</protein>
<evidence type="ECO:0000313" key="3">
    <source>
        <dbReference type="Proteomes" id="UP000014629"/>
    </source>
</evidence>
<evidence type="ECO:0000313" key="2">
    <source>
        <dbReference type="EMBL" id="EPH39739.1"/>
    </source>
</evidence>
<comment type="caution">
    <text evidence="2">The sequence shown here is derived from an EMBL/GenBank/DDBJ whole genome shotgun (WGS) entry which is preliminary data.</text>
</comment>
<feature type="compositionally biased region" description="Low complexity" evidence="1">
    <location>
        <begin position="1"/>
        <end position="19"/>
    </location>
</feature>
<dbReference type="AlphaFoldDB" id="S3ZAY0"/>
<name>S3ZAY0_9ACTN</name>
<dbReference type="Proteomes" id="UP000014629">
    <property type="component" value="Unassembled WGS sequence"/>
</dbReference>
<reference evidence="2 3" key="1">
    <citation type="submission" date="2013-02" db="EMBL/GenBank/DDBJ databases">
        <title>Draft Genome Sequence of Streptomyces aurantiacus, Which Produces Setomimycin.</title>
        <authorList>
            <person name="Gruening B.A."/>
            <person name="Praeg A."/>
            <person name="Erxleben A."/>
            <person name="Guenther S."/>
            <person name="Mueller M."/>
        </authorList>
    </citation>
    <scope>NUCLEOTIDE SEQUENCE [LARGE SCALE GENOMIC DNA]</scope>
    <source>
        <strain evidence="2 3">JA 4570</strain>
    </source>
</reference>
<dbReference type="EMBL" id="AOPZ01000492">
    <property type="protein sequence ID" value="EPH39739.1"/>
    <property type="molecule type" value="Genomic_DNA"/>
</dbReference>
<dbReference type="PATRIC" id="fig|1286094.4.peg.7088"/>
<sequence>MAATSPVAPTAPAAASRLRLATDEDGGFGAGGADGSADMVTPRHRRRLGGDPHLP</sequence>
<organism evidence="2 3">
    <name type="scientific">Streptomyces aurantiacus JA 4570</name>
    <dbReference type="NCBI Taxonomy" id="1286094"/>
    <lineage>
        <taxon>Bacteria</taxon>
        <taxon>Bacillati</taxon>
        <taxon>Actinomycetota</taxon>
        <taxon>Actinomycetes</taxon>
        <taxon>Kitasatosporales</taxon>
        <taxon>Streptomycetaceae</taxon>
        <taxon>Streptomyces</taxon>
        <taxon>Streptomyces aurantiacus group</taxon>
    </lineage>
</organism>
<accession>S3ZAY0</accession>
<feature type="region of interest" description="Disordered" evidence="1">
    <location>
        <begin position="1"/>
        <end position="55"/>
    </location>
</feature>